<evidence type="ECO:0000256" key="1">
    <source>
        <dbReference type="ARBA" id="ARBA00001954"/>
    </source>
</evidence>
<organism evidence="2 3">
    <name type="scientific">Pendulispora brunnea</name>
    <dbReference type="NCBI Taxonomy" id="2905690"/>
    <lineage>
        <taxon>Bacteria</taxon>
        <taxon>Pseudomonadati</taxon>
        <taxon>Myxococcota</taxon>
        <taxon>Myxococcia</taxon>
        <taxon>Myxococcales</taxon>
        <taxon>Sorangiineae</taxon>
        <taxon>Pendulisporaceae</taxon>
        <taxon>Pendulispora</taxon>
    </lineage>
</organism>
<evidence type="ECO:0000313" key="2">
    <source>
        <dbReference type="EMBL" id="WXA90800.1"/>
    </source>
</evidence>
<dbReference type="EMBL" id="CP089982">
    <property type="protein sequence ID" value="WXA90800.1"/>
    <property type="molecule type" value="Genomic_DNA"/>
</dbReference>
<reference evidence="2 3" key="1">
    <citation type="submission" date="2021-12" db="EMBL/GenBank/DDBJ databases">
        <title>Discovery of the Pendulisporaceae a myxobacterial family with distinct sporulation behavior and unique specialized metabolism.</title>
        <authorList>
            <person name="Garcia R."/>
            <person name="Popoff A."/>
            <person name="Bader C.D."/>
            <person name="Loehr J."/>
            <person name="Walesch S."/>
            <person name="Walt C."/>
            <person name="Boldt J."/>
            <person name="Bunk B."/>
            <person name="Haeckl F.J.F.P.J."/>
            <person name="Gunesch A.P."/>
            <person name="Birkelbach J."/>
            <person name="Nuebel U."/>
            <person name="Pietschmann T."/>
            <person name="Bach T."/>
            <person name="Mueller R."/>
        </authorList>
    </citation>
    <scope>NUCLEOTIDE SEQUENCE [LARGE SCALE GENOMIC DNA]</scope>
    <source>
        <strain evidence="2 3">MSr12523</strain>
    </source>
</reference>
<gene>
    <name evidence="2" type="ORF">LZC95_30645</name>
</gene>
<keyword evidence="2" id="KW-0560">Oxidoreductase</keyword>
<proteinExistence type="predicted"/>
<accession>A0ABZ2K168</accession>
<protein>
    <submittedName>
        <fullName evidence="2">Phytanoyl-CoA dioxygenase family protein</fullName>
    </submittedName>
</protein>
<dbReference type="PANTHER" id="PTHR20883">
    <property type="entry name" value="PHYTANOYL-COA DIOXYGENASE DOMAIN CONTAINING 1"/>
    <property type="match status" value="1"/>
</dbReference>
<dbReference type="Proteomes" id="UP001379533">
    <property type="component" value="Chromosome"/>
</dbReference>
<keyword evidence="3" id="KW-1185">Reference proteome</keyword>
<evidence type="ECO:0000313" key="3">
    <source>
        <dbReference type="Proteomes" id="UP001379533"/>
    </source>
</evidence>
<dbReference type="InterPro" id="IPR008775">
    <property type="entry name" value="Phytyl_CoA_dOase-like"/>
</dbReference>
<dbReference type="SUPFAM" id="SSF51197">
    <property type="entry name" value="Clavaminate synthase-like"/>
    <property type="match status" value="1"/>
</dbReference>
<dbReference type="Pfam" id="PF05721">
    <property type="entry name" value="PhyH"/>
    <property type="match status" value="1"/>
</dbReference>
<dbReference type="Gene3D" id="2.60.120.620">
    <property type="entry name" value="q2cbj1_9rhob like domain"/>
    <property type="match status" value="1"/>
</dbReference>
<keyword evidence="2" id="KW-0223">Dioxygenase</keyword>
<name>A0ABZ2K168_9BACT</name>
<dbReference type="RefSeq" id="WP_394841419.1">
    <property type="nucleotide sequence ID" value="NZ_CP089982.1"/>
</dbReference>
<dbReference type="GO" id="GO:0051213">
    <property type="term" value="F:dioxygenase activity"/>
    <property type="evidence" value="ECO:0007669"/>
    <property type="project" value="UniProtKB-KW"/>
</dbReference>
<sequence>MEVSPDQKTELDERGYLVVPDAIDEDELARLSCAFERAVTQGGTEHAPISETTPGADAWQRFAALPIVHAAARHILGRPFRVSQLHGRNPLPGYGQQGLHTDWPTRSPGSAYVVVTVIGMFDDFTQDNGATRVVPGSHLWTRPLPKSLAQPLAHHPQECIVTGKAGSVLVFNGHLLHSGTQNRSPQRRRAAQMVLLAQEVTR</sequence>
<dbReference type="PANTHER" id="PTHR20883:SF48">
    <property type="entry name" value="ECTOINE DIOXYGENASE"/>
    <property type="match status" value="1"/>
</dbReference>
<comment type="cofactor">
    <cofactor evidence="1">
        <name>Fe(2+)</name>
        <dbReference type="ChEBI" id="CHEBI:29033"/>
    </cofactor>
</comment>